<dbReference type="GO" id="GO:0016020">
    <property type="term" value="C:membrane"/>
    <property type="evidence" value="ECO:0007669"/>
    <property type="project" value="UniProtKB-SubCell"/>
</dbReference>
<evidence type="ECO:0000256" key="1">
    <source>
        <dbReference type="ARBA" id="ARBA00004141"/>
    </source>
</evidence>
<dbReference type="EnsemblProtists" id="EKX42111">
    <property type="protein sequence ID" value="EKX42111"/>
    <property type="gene ID" value="GUITHDRAFT_141576"/>
</dbReference>
<feature type="transmembrane region" description="Helical" evidence="12">
    <location>
        <begin position="394"/>
        <end position="415"/>
    </location>
</feature>
<keyword evidence="16" id="KW-1185">Reference proteome</keyword>
<dbReference type="GO" id="GO:0055088">
    <property type="term" value="P:lipid homeostasis"/>
    <property type="evidence" value="ECO:0007669"/>
    <property type="project" value="TreeGrafter"/>
</dbReference>
<evidence type="ECO:0000313" key="15">
    <source>
        <dbReference type="EnsemblProtists" id="EKX42111"/>
    </source>
</evidence>
<keyword evidence="6 12" id="KW-1133">Transmembrane helix</keyword>
<keyword evidence="7 10" id="KW-0443">Lipid metabolism</keyword>
<organism evidence="14">
    <name type="scientific">Guillardia theta (strain CCMP2712)</name>
    <name type="common">Cryptophyte</name>
    <dbReference type="NCBI Taxonomy" id="905079"/>
    <lineage>
        <taxon>Eukaryota</taxon>
        <taxon>Cryptophyceae</taxon>
        <taxon>Pyrenomonadales</taxon>
        <taxon>Geminigeraceae</taxon>
        <taxon>Guillardia</taxon>
    </lineage>
</organism>
<keyword evidence="2" id="KW-0444">Lipid biosynthesis</keyword>
<name>L1J0S1_GUITC</name>
<evidence type="ECO:0000256" key="3">
    <source>
        <dbReference type="ARBA" id="ARBA00022679"/>
    </source>
</evidence>
<dbReference type="GO" id="GO:0006633">
    <property type="term" value="P:fatty acid biosynthetic process"/>
    <property type="evidence" value="ECO:0007669"/>
    <property type="project" value="UniProtKB-KW"/>
</dbReference>
<dbReference type="EMBL" id="JH993019">
    <property type="protein sequence ID" value="EKX42111.1"/>
    <property type="molecule type" value="Genomic_DNA"/>
</dbReference>
<dbReference type="PANTHER" id="PTHR12406:SF7">
    <property type="entry name" value="PATATIN-LIKE PHOSPHOLIPASE DOMAIN-CONTAINING PROTEIN 4"/>
    <property type="match status" value="1"/>
</dbReference>
<dbReference type="HOGENOM" id="CLU_428633_0_0_1"/>
<evidence type="ECO:0000313" key="14">
    <source>
        <dbReference type="EMBL" id="EKX42111.1"/>
    </source>
</evidence>
<evidence type="ECO:0000256" key="9">
    <source>
        <dbReference type="ARBA" id="ARBA00023160"/>
    </source>
</evidence>
<keyword evidence="9" id="KW-0275">Fatty acid biosynthesis</keyword>
<feature type="compositionally biased region" description="Basic and acidic residues" evidence="11">
    <location>
        <begin position="7"/>
        <end position="26"/>
    </location>
</feature>
<dbReference type="GO" id="GO:0019433">
    <property type="term" value="P:triglyceride catabolic process"/>
    <property type="evidence" value="ECO:0007669"/>
    <property type="project" value="TreeGrafter"/>
</dbReference>
<keyword evidence="4 12" id="KW-0812">Transmembrane</keyword>
<keyword evidence="10" id="KW-0442">Lipid degradation</keyword>
<feature type="domain" description="PNPLA" evidence="13">
    <location>
        <begin position="462"/>
        <end position="630"/>
    </location>
</feature>
<feature type="transmembrane region" description="Helical" evidence="12">
    <location>
        <begin position="421"/>
        <end position="442"/>
    </location>
</feature>
<evidence type="ECO:0000256" key="10">
    <source>
        <dbReference type="PROSITE-ProRule" id="PRU01161"/>
    </source>
</evidence>
<accession>L1J0S1</accession>
<reference evidence="14 16" key="1">
    <citation type="journal article" date="2012" name="Nature">
        <title>Algal genomes reveal evolutionary mosaicism and the fate of nucleomorphs.</title>
        <authorList>
            <consortium name="DOE Joint Genome Institute"/>
            <person name="Curtis B.A."/>
            <person name="Tanifuji G."/>
            <person name="Burki F."/>
            <person name="Gruber A."/>
            <person name="Irimia M."/>
            <person name="Maruyama S."/>
            <person name="Arias M.C."/>
            <person name="Ball S.G."/>
            <person name="Gile G.H."/>
            <person name="Hirakawa Y."/>
            <person name="Hopkins J.F."/>
            <person name="Kuo A."/>
            <person name="Rensing S.A."/>
            <person name="Schmutz J."/>
            <person name="Symeonidi A."/>
            <person name="Elias M."/>
            <person name="Eveleigh R.J."/>
            <person name="Herman E.K."/>
            <person name="Klute M.J."/>
            <person name="Nakayama T."/>
            <person name="Obornik M."/>
            <person name="Reyes-Prieto A."/>
            <person name="Armbrust E.V."/>
            <person name="Aves S.J."/>
            <person name="Beiko R.G."/>
            <person name="Coutinho P."/>
            <person name="Dacks J.B."/>
            <person name="Durnford D.G."/>
            <person name="Fast N.M."/>
            <person name="Green B.R."/>
            <person name="Grisdale C.J."/>
            <person name="Hempel F."/>
            <person name="Henrissat B."/>
            <person name="Hoppner M.P."/>
            <person name="Ishida K."/>
            <person name="Kim E."/>
            <person name="Koreny L."/>
            <person name="Kroth P.G."/>
            <person name="Liu Y."/>
            <person name="Malik S.B."/>
            <person name="Maier U.G."/>
            <person name="McRose D."/>
            <person name="Mock T."/>
            <person name="Neilson J.A."/>
            <person name="Onodera N.T."/>
            <person name="Poole A.M."/>
            <person name="Pritham E.J."/>
            <person name="Richards T.A."/>
            <person name="Rocap G."/>
            <person name="Roy S.W."/>
            <person name="Sarai C."/>
            <person name="Schaack S."/>
            <person name="Shirato S."/>
            <person name="Slamovits C.H."/>
            <person name="Spencer D.F."/>
            <person name="Suzuki S."/>
            <person name="Worden A.Z."/>
            <person name="Zauner S."/>
            <person name="Barry K."/>
            <person name="Bell C."/>
            <person name="Bharti A.K."/>
            <person name="Crow J.A."/>
            <person name="Grimwood J."/>
            <person name="Kramer R."/>
            <person name="Lindquist E."/>
            <person name="Lucas S."/>
            <person name="Salamov A."/>
            <person name="McFadden G.I."/>
            <person name="Lane C.E."/>
            <person name="Keeling P.J."/>
            <person name="Gray M.W."/>
            <person name="Grigoriev I.V."/>
            <person name="Archibald J.M."/>
        </authorList>
    </citation>
    <scope>NUCLEOTIDE SEQUENCE</scope>
    <source>
        <strain evidence="14 16">CCMP2712</strain>
    </source>
</reference>
<dbReference type="Proteomes" id="UP000011087">
    <property type="component" value="Unassembled WGS sequence"/>
</dbReference>
<evidence type="ECO:0000256" key="6">
    <source>
        <dbReference type="ARBA" id="ARBA00022989"/>
    </source>
</evidence>
<keyword evidence="3" id="KW-0808">Transferase</keyword>
<dbReference type="PANTHER" id="PTHR12406">
    <property type="entry name" value="CALCIUM-INDEPENDENT PHOSPHOLIPASE A2 IPLA2 -RELATED"/>
    <property type="match status" value="1"/>
</dbReference>
<feature type="transmembrane region" description="Helical" evidence="12">
    <location>
        <begin position="211"/>
        <end position="231"/>
    </location>
</feature>
<keyword evidence="8 12" id="KW-0472">Membrane</keyword>
<comment type="caution">
    <text evidence="10">Lacks conserved residue(s) required for the propagation of feature annotation.</text>
</comment>
<dbReference type="AlphaFoldDB" id="L1J0S1"/>
<dbReference type="OrthoDB" id="434092at2759"/>
<feature type="transmembrane region" description="Helical" evidence="12">
    <location>
        <begin position="186"/>
        <end position="205"/>
    </location>
</feature>
<dbReference type="GeneID" id="17298644"/>
<dbReference type="KEGG" id="gtt:GUITHDRAFT_141576"/>
<dbReference type="GO" id="GO:0004806">
    <property type="term" value="F:triacylglycerol lipase activity"/>
    <property type="evidence" value="ECO:0007669"/>
    <property type="project" value="TreeGrafter"/>
</dbReference>
<evidence type="ECO:0000256" key="8">
    <source>
        <dbReference type="ARBA" id="ARBA00023136"/>
    </source>
</evidence>
<feature type="active site" description="Proton acceptor" evidence="10">
    <location>
        <position position="615"/>
    </location>
</feature>
<dbReference type="OMA" id="AQRRITH"/>
<dbReference type="STRING" id="905079.L1J0S1"/>
<feature type="transmembrane region" description="Helical" evidence="12">
    <location>
        <begin position="243"/>
        <end position="267"/>
    </location>
</feature>
<dbReference type="InterPro" id="IPR002641">
    <property type="entry name" value="PNPLA_dom"/>
</dbReference>
<dbReference type="InterPro" id="IPR016035">
    <property type="entry name" value="Acyl_Trfase/lysoPLipase"/>
</dbReference>
<dbReference type="GO" id="GO:0005811">
    <property type="term" value="C:lipid droplet"/>
    <property type="evidence" value="ECO:0007669"/>
    <property type="project" value="TreeGrafter"/>
</dbReference>
<dbReference type="PaxDb" id="55529-EKX42111"/>
<dbReference type="InterPro" id="IPR002076">
    <property type="entry name" value="ELO_fam"/>
</dbReference>
<comment type="subcellular location">
    <subcellularLocation>
        <location evidence="1">Membrane</location>
        <topology evidence="1">Multi-pass membrane protein</topology>
    </subcellularLocation>
</comment>
<dbReference type="GO" id="GO:0009922">
    <property type="term" value="F:fatty acid elongase activity"/>
    <property type="evidence" value="ECO:0007669"/>
    <property type="project" value="InterPro"/>
</dbReference>
<evidence type="ECO:0000256" key="12">
    <source>
        <dbReference type="SAM" id="Phobius"/>
    </source>
</evidence>
<reference evidence="16" key="2">
    <citation type="submission" date="2012-11" db="EMBL/GenBank/DDBJ databases">
        <authorList>
            <person name="Kuo A."/>
            <person name="Curtis B.A."/>
            <person name="Tanifuji G."/>
            <person name="Burki F."/>
            <person name="Gruber A."/>
            <person name="Irimia M."/>
            <person name="Maruyama S."/>
            <person name="Arias M.C."/>
            <person name="Ball S.G."/>
            <person name="Gile G.H."/>
            <person name="Hirakawa Y."/>
            <person name="Hopkins J.F."/>
            <person name="Rensing S.A."/>
            <person name="Schmutz J."/>
            <person name="Symeonidi A."/>
            <person name="Elias M."/>
            <person name="Eveleigh R.J."/>
            <person name="Herman E.K."/>
            <person name="Klute M.J."/>
            <person name="Nakayama T."/>
            <person name="Obornik M."/>
            <person name="Reyes-Prieto A."/>
            <person name="Armbrust E.V."/>
            <person name="Aves S.J."/>
            <person name="Beiko R.G."/>
            <person name="Coutinho P."/>
            <person name="Dacks J.B."/>
            <person name="Durnford D.G."/>
            <person name="Fast N.M."/>
            <person name="Green B.R."/>
            <person name="Grisdale C."/>
            <person name="Hempe F."/>
            <person name="Henrissat B."/>
            <person name="Hoppner M.P."/>
            <person name="Ishida K.-I."/>
            <person name="Kim E."/>
            <person name="Koreny L."/>
            <person name="Kroth P.G."/>
            <person name="Liu Y."/>
            <person name="Malik S.-B."/>
            <person name="Maier U.G."/>
            <person name="McRose D."/>
            <person name="Mock T."/>
            <person name="Neilson J.A."/>
            <person name="Onodera N.T."/>
            <person name="Poole A.M."/>
            <person name="Pritham E.J."/>
            <person name="Richards T.A."/>
            <person name="Rocap G."/>
            <person name="Roy S.W."/>
            <person name="Sarai C."/>
            <person name="Schaack S."/>
            <person name="Shirato S."/>
            <person name="Slamovits C.H."/>
            <person name="Spencer D.F."/>
            <person name="Suzuki S."/>
            <person name="Worden A.Z."/>
            <person name="Zauner S."/>
            <person name="Barry K."/>
            <person name="Bell C."/>
            <person name="Bharti A.K."/>
            <person name="Crow J.A."/>
            <person name="Grimwood J."/>
            <person name="Kramer R."/>
            <person name="Lindquist E."/>
            <person name="Lucas S."/>
            <person name="Salamov A."/>
            <person name="McFadden G.I."/>
            <person name="Lane C.E."/>
            <person name="Keeling P.J."/>
            <person name="Gray M.W."/>
            <person name="Grigoriev I.V."/>
            <person name="Archibald J.M."/>
        </authorList>
    </citation>
    <scope>NUCLEOTIDE SEQUENCE</scope>
    <source>
        <strain evidence="16">CCMP2712</strain>
    </source>
</reference>
<feature type="transmembrane region" description="Helical" evidence="12">
    <location>
        <begin position="462"/>
        <end position="481"/>
    </location>
</feature>
<sequence length="639" mass="73531">MGSGMLKHADKVKSKRGEKEPEDSTLHTRKVRKLHHDDQPSGQEESMEEETDELLNRDGIEQEEQKGDQGKVEHKEREFWIVGDPQSSEFGKPFLDERLIRAGVRRGPYCLVTREDETTLLLHRAPSVADFHSHYLEKAKPQIAAMEAEARKKLALLGDSRTSERRAELGHWDIIAMRPAFVPRRVIYGFVIFLLIIGTGIMLYRDEPPSLLLPVLVTCLYPIAIMVASRIMMERIQPAEKYVFEFLLVFDLYQTISSSFIFILVLLESNRLGMLRHPWGNRAEVSSPTLRCLIQLHYYNRILELLDTIFRISQKKFRTYGALHFYLRLVNVWSWFAAARVGGGDAFFITALDSAVVAIRFVVFTLSLLRLNWNIRIDFGMHAPKLHLFRKEHLYHLQVYEFAVLLLHALLALWWRSMPAGLMVMQIFVMLQGLFIFTDFYFSRDAEKRLWKRRYTESRLMISFDSSAWLFLYHFGVAMWFEDNIDKDPKLIGYSGSSGGSLVAGTLASGIDARALSTWVISNSFPVAGRNPFRLLSQCEQALDIFLPKDAHLKSTEVLRVLLTKVSSKPPFLMGEVVSTFHTWGELFASLRASCHIPLVCLLPYPVPGHGWYYDGLVWASLFVPWRTFSESDTVIKVR</sequence>
<feature type="compositionally biased region" description="Basic and acidic residues" evidence="11">
    <location>
        <begin position="54"/>
        <end position="74"/>
    </location>
</feature>
<dbReference type="Pfam" id="PF01151">
    <property type="entry name" value="ELO"/>
    <property type="match status" value="1"/>
</dbReference>
<dbReference type="RefSeq" id="XP_005829091.1">
    <property type="nucleotide sequence ID" value="XM_005829034.1"/>
</dbReference>
<evidence type="ECO:0000256" key="4">
    <source>
        <dbReference type="ARBA" id="ARBA00022692"/>
    </source>
</evidence>
<protein>
    <recommendedName>
        <fullName evidence="13">PNPLA domain-containing protein</fullName>
    </recommendedName>
</protein>
<feature type="region of interest" description="Disordered" evidence="11">
    <location>
        <begin position="1"/>
        <end position="74"/>
    </location>
</feature>
<dbReference type="InterPro" id="IPR033562">
    <property type="entry name" value="PLPL"/>
</dbReference>
<evidence type="ECO:0000256" key="11">
    <source>
        <dbReference type="SAM" id="MobiDB-lite"/>
    </source>
</evidence>
<gene>
    <name evidence="14" type="ORF">GUITHDRAFT_141576</name>
</gene>
<evidence type="ECO:0000259" key="13">
    <source>
        <dbReference type="PROSITE" id="PS51635"/>
    </source>
</evidence>
<evidence type="ECO:0000313" key="16">
    <source>
        <dbReference type="Proteomes" id="UP000011087"/>
    </source>
</evidence>
<dbReference type="PROSITE" id="PS51635">
    <property type="entry name" value="PNPLA"/>
    <property type="match status" value="1"/>
</dbReference>
<proteinExistence type="predicted"/>
<keyword evidence="10" id="KW-0378">Hydrolase</keyword>
<evidence type="ECO:0000256" key="2">
    <source>
        <dbReference type="ARBA" id="ARBA00022516"/>
    </source>
</evidence>
<evidence type="ECO:0000256" key="5">
    <source>
        <dbReference type="ARBA" id="ARBA00022832"/>
    </source>
</evidence>
<feature type="active site" description="Nucleophile" evidence="10">
    <location>
        <position position="498"/>
    </location>
</feature>
<evidence type="ECO:0000256" key="7">
    <source>
        <dbReference type="ARBA" id="ARBA00023098"/>
    </source>
</evidence>
<keyword evidence="5" id="KW-0276">Fatty acid metabolism</keyword>
<reference evidence="15" key="3">
    <citation type="submission" date="2015-06" db="UniProtKB">
        <authorList>
            <consortium name="EnsemblProtists"/>
        </authorList>
    </citation>
    <scope>IDENTIFICATION</scope>
</reference>
<dbReference type="GO" id="GO:0005737">
    <property type="term" value="C:cytoplasm"/>
    <property type="evidence" value="ECO:0007669"/>
    <property type="project" value="TreeGrafter"/>
</dbReference>
<feature type="transmembrane region" description="Helical" evidence="12">
    <location>
        <begin position="346"/>
        <end position="373"/>
    </location>
</feature>
<dbReference type="SUPFAM" id="SSF52151">
    <property type="entry name" value="FabD/lysophospholipase-like"/>
    <property type="match status" value="1"/>
</dbReference>
<feature type="short sequence motif" description="GXSXG" evidence="10">
    <location>
        <begin position="496"/>
        <end position="500"/>
    </location>
</feature>